<keyword evidence="5" id="KW-0808">Transferase</keyword>
<organism evidence="5 6">
    <name type="scientific">Alteribacter keqinensis</name>
    <dbReference type="NCBI Taxonomy" id="2483800"/>
    <lineage>
        <taxon>Bacteria</taxon>
        <taxon>Bacillati</taxon>
        <taxon>Bacillota</taxon>
        <taxon>Bacilli</taxon>
        <taxon>Bacillales</taxon>
        <taxon>Bacillaceae</taxon>
        <taxon>Alteribacter</taxon>
    </lineage>
</organism>
<protein>
    <submittedName>
        <fullName evidence="5">Biotin-dependent carboxyltransferase</fullName>
    </submittedName>
</protein>
<dbReference type="AlphaFoldDB" id="A0A3M7TR85"/>
<feature type="domain" description="Carboxyltransferase" evidence="4">
    <location>
        <begin position="22"/>
        <end position="307"/>
    </location>
</feature>
<gene>
    <name evidence="5" type="ORF">EBO34_14560</name>
</gene>
<keyword evidence="3" id="KW-0067">ATP-binding</keyword>
<evidence type="ECO:0000256" key="1">
    <source>
        <dbReference type="ARBA" id="ARBA00022741"/>
    </source>
</evidence>
<dbReference type="OrthoDB" id="9782422at2"/>
<dbReference type="SUPFAM" id="SSF50891">
    <property type="entry name" value="Cyclophilin-like"/>
    <property type="match status" value="1"/>
</dbReference>
<dbReference type="GO" id="GO:0016740">
    <property type="term" value="F:transferase activity"/>
    <property type="evidence" value="ECO:0007669"/>
    <property type="project" value="UniProtKB-KW"/>
</dbReference>
<reference evidence="5 6" key="1">
    <citation type="submission" date="2018-10" db="EMBL/GenBank/DDBJ databases">
        <title>Bacillus Keqinensis sp. nov., a moderately halophilic bacterium isolated from a saline-alkaline lake.</title>
        <authorList>
            <person name="Wang H."/>
        </authorList>
    </citation>
    <scope>NUCLEOTIDE SEQUENCE [LARGE SCALE GENOMIC DNA]</scope>
    <source>
        <strain evidence="5 6">KQ-3</strain>
    </source>
</reference>
<dbReference type="Pfam" id="PF02626">
    <property type="entry name" value="CT_A_B"/>
    <property type="match status" value="1"/>
</dbReference>
<dbReference type="NCBIfam" id="TIGR00724">
    <property type="entry name" value="urea_amlyse_rel"/>
    <property type="match status" value="1"/>
</dbReference>
<dbReference type="InterPro" id="IPR052708">
    <property type="entry name" value="PxpC"/>
</dbReference>
<name>A0A3M7TR85_9BACI</name>
<dbReference type="GO" id="GO:0016787">
    <property type="term" value="F:hydrolase activity"/>
    <property type="evidence" value="ECO:0007669"/>
    <property type="project" value="UniProtKB-KW"/>
</dbReference>
<evidence type="ECO:0000313" key="6">
    <source>
        <dbReference type="Proteomes" id="UP000278746"/>
    </source>
</evidence>
<keyword evidence="2" id="KW-0378">Hydrolase</keyword>
<evidence type="ECO:0000313" key="5">
    <source>
        <dbReference type="EMBL" id="RNA68084.1"/>
    </source>
</evidence>
<evidence type="ECO:0000256" key="3">
    <source>
        <dbReference type="ARBA" id="ARBA00022840"/>
    </source>
</evidence>
<dbReference type="InterPro" id="IPR003778">
    <property type="entry name" value="CT_A_B"/>
</dbReference>
<dbReference type="PANTHER" id="PTHR43309">
    <property type="entry name" value="5-OXOPROLINASE SUBUNIT C"/>
    <property type="match status" value="1"/>
</dbReference>
<proteinExistence type="predicted"/>
<dbReference type="EMBL" id="RHIB01000002">
    <property type="protein sequence ID" value="RNA68084.1"/>
    <property type="molecule type" value="Genomic_DNA"/>
</dbReference>
<sequence>MSVIKPGLLTTVQDLGREGYQQFGLGTSGVMDSYALQVANVLVGNWRDEAALEMTVSGPFLRAEEDMVVAFTGGNMKPVIAGEPVSMWKSYYVQAGEEIRFGHAGNGVRTYMSVHGGIDVPVVMGSKSTAVRAGIGGFEGRELRKDDRLKVGKRTGDLGVHGGRKVMAEYIPDYGKTARVRVVMGPQQEAFEEESLERFLQDEYRVSPQSDRMGYRLEGDVPLSHLADKGADIYSDAIAPGSIQVPGDGQPIILLADRQTTGGYAKIATVISVDLWKVAQLPPGGTITFETVDVGTAQKLWQEQEDILIQLSSYGPR</sequence>
<evidence type="ECO:0000259" key="4">
    <source>
        <dbReference type="SMART" id="SM00797"/>
    </source>
</evidence>
<dbReference type="InterPro" id="IPR029000">
    <property type="entry name" value="Cyclophilin-like_dom_sf"/>
</dbReference>
<evidence type="ECO:0000256" key="2">
    <source>
        <dbReference type="ARBA" id="ARBA00022801"/>
    </source>
</evidence>
<dbReference type="SMART" id="SM00797">
    <property type="entry name" value="AHS2"/>
    <property type="match status" value="1"/>
</dbReference>
<accession>A0A3M7TR85</accession>
<dbReference type="Gene3D" id="2.40.100.10">
    <property type="entry name" value="Cyclophilin-like"/>
    <property type="match status" value="1"/>
</dbReference>
<keyword evidence="1" id="KW-0547">Nucleotide-binding</keyword>
<dbReference type="Proteomes" id="UP000278746">
    <property type="component" value="Unassembled WGS sequence"/>
</dbReference>
<comment type="caution">
    <text evidence="5">The sequence shown here is derived from an EMBL/GenBank/DDBJ whole genome shotgun (WGS) entry which is preliminary data.</text>
</comment>
<dbReference type="GO" id="GO:0005524">
    <property type="term" value="F:ATP binding"/>
    <property type="evidence" value="ECO:0007669"/>
    <property type="project" value="UniProtKB-KW"/>
</dbReference>
<keyword evidence="6" id="KW-1185">Reference proteome</keyword>
<dbReference type="PANTHER" id="PTHR43309:SF5">
    <property type="entry name" value="5-OXOPROLINASE SUBUNIT C"/>
    <property type="match status" value="1"/>
</dbReference>